<name>A0A151I3P2_9HYME</name>
<dbReference type="AlphaFoldDB" id="A0A151I3P2"/>
<keyword evidence="2" id="KW-1185">Reference proteome</keyword>
<organism evidence="1 2">
    <name type="scientific">Atta colombica</name>
    <dbReference type="NCBI Taxonomy" id="520822"/>
    <lineage>
        <taxon>Eukaryota</taxon>
        <taxon>Metazoa</taxon>
        <taxon>Ecdysozoa</taxon>
        <taxon>Arthropoda</taxon>
        <taxon>Hexapoda</taxon>
        <taxon>Insecta</taxon>
        <taxon>Pterygota</taxon>
        <taxon>Neoptera</taxon>
        <taxon>Endopterygota</taxon>
        <taxon>Hymenoptera</taxon>
        <taxon>Apocrita</taxon>
        <taxon>Aculeata</taxon>
        <taxon>Formicoidea</taxon>
        <taxon>Formicidae</taxon>
        <taxon>Myrmicinae</taxon>
        <taxon>Atta</taxon>
    </lineage>
</organism>
<dbReference type="EMBL" id="KQ976479">
    <property type="protein sequence ID" value="KYM83778.1"/>
    <property type="molecule type" value="Genomic_DNA"/>
</dbReference>
<evidence type="ECO:0000313" key="2">
    <source>
        <dbReference type="Proteomes" id="UP000078540"/>
    </source>
</evidence>
<sequence length="78" mass="8563">MKPARGPVRETRFSAVVNPLEGAPPGQPVQISGVARIDAGKRTLRDNGYSTIDAKFILIRSRGNVPLKINNRRDLIPE</sequence>
<proteinExistence type="predicted"/>
<evidence type="ECO:0000313" key="1">
    <source>
        <dbReference type="EMBL" id="KYM83778.1"/>
    </source>
</evidence>
<accession>A0A151I3P2</accession>
<reference evidence="1 2" key="1">
    <citation type="submission" date="2015-09" db="EMBL/GenBank/DDBJ databases">
        <title>Atta colombica WGS genome.</title>
        <authorList>
            <person name="Nygaard S."/>
            <person name="Hu H."/>
            <person name="Boomsma J."/>
            <person name="Zhang G."/>
        </authorList>
    </citation>
    <scope>NUCLEOTIDE SEQUENCE [LARGE SCALE GENOMIC DNA]</scope>
    <source>
        <strain evidence="1">Treedump-2</strain>
        <tissue evidence="1">Whole body</tissue>
    </source>
</reference>
<dbReference type="Proteomes" id="UP000078540">
    <property type="component" value="Unassembled WGS sequence"/>
</dbReference>
<protein>
    <submittedName>
        <fullName evidence="1">Uncharacterized protein</fullName>
    </submittedName>
</protein>
<gene>
    <name evidence="1" type="ORF">ALC53_05769</name>
</gene>